<dbReference type="Pfam" id="PF01168">
    <property type="entry name" value="Ala_racemase_N"/>
    <property type="match status" value="1"/>
</dbReference>
<dbReference type="InterPro" id="IPR009006">
    <property type="entry name" value="Ala_racemase/Decarboxylase_C"/>
</dbReference>
<evidence type="ECO:0000256" key="3">
    <source>
        <dbReference type="ARBA" id="ARBA00023235"/>
    </source>
</evidence>
<comment type="catalytic activity">
    <reaction evidence="4">
        <text>L-alanine = D-alanine</text>
        <dbReference type="Rhea" id="RHEA:20249"/>
        <dbReference type="ChEBI" id="CHEBI:57416"/>
        <dbReference type="ChEBI" id="CHEBI:57972"/>
        <dbReference type="EC" id="5.1.1.1"/>
    </reaction>
</comment>
<evidence type="ECO:0000256" key="5">
    <source>
        <dbReference type="PIRSR" id="PIRSR600821-50"/>
    </source>
</evidence>
<evidence type="ECO:0000256" key="1">
    <source>
        <dbReference type="ARBA" id="ARBA00001933"/>
    </source>
</evidence>
<reference evidence="8" key="1">
    <citation type="journal article" date="2013" name="Sci. Rep.">
        <title>Metagenomics uncovers a new group of low GC and ultra-small marine Actinobacteria.</title>
        <authorList>
            <person name="Ghai R."/>
            <person name="Mizuno C.M."/>
            <person name="Picazo A."/>
            <person name="Camacho A."/>
            <person name="Rodriguez-Valera F."/>
        </authorList>
    </citation>
    <scope>NUCLEOTIDE SEQUENCE</scope>
</reference>
<feature type="binding site" evidence="4 6">
    <location>
        <position position="127"/>
    </location>
    <ligand>
        <name>substrate</name>
    </ligand>
</feature>
<evidence type="ECO:0000313" key="8">
    <source>
        <dbReference type="EMBL" id="AGQ20064.1"/>
    </source>
</evidence>
<proteinExistence type="inferred from homology"/>
<dbReference type="EC" id="5.1.1.1" evidence="4"/>
<dbReference type="InterPro" id="IPR020622">
    <property type="entry name" value="Ala_racemase_pyridoxalP-BS"/>
</dbReference>
<evidence type="ECO:0000259" key="7">
    <source>
        <dbReference type="SMART" id="SM01005"/>
    </source>
</evidence>
<dbReference type="GO" id="GO:0005829">
    <property type="term" value="C:cytosol"/>
    <property type="evidence" value="ECO:0007669"/>
    <property type="project" value="TreeGrafter"/>
</dbReference>
<keyword evidence="3 4" id="KW-0413">Isomerase</keyword>
<dbReference type="Pfam" id="PF00842">
    <property type="entry name" value="Ala_racemase_C"/>
    <property type="match status" value="1"/>
</dbReference>
<dbReference type="Gene3D" id="3.20.20.10">
    <property type="entry name" value="Alanine racemase"/>
    <property type="match status" value="1"/>
</dbReference>
<dbReference type="HAMAP" id="MF_01201">
    <property type="entry name" value="Ala_racemase"/>
    <property type="match status" value="1"/>
</dbReference>
<dbReference type="InterPro" id="IPR000821">
    <property type="entry name" value="Ala_racemase"/>
</dbReference>
<dbReference type="SUPFAM" id="SSF50621">
    <property type="entry name" value="Alanine racemase C-terminal domain-like"/>
    <property type="match status" value="1"/>
</dbReference>
<protein>
    <recommendedName>
        <fullName evidence="4">Alanine racemase</fullName>
        <ecNumber evidence="4">5.1.1.1</ecNumber>
    </recommendedName>
</protein>
<dbReference type="EMBL" id="KC811150">
    <property type="protein sequence ID" value="AGQ20064.1"/>
    <property type="molecule type" value="Genomic_DNA"/>
</dbReference>
<evidence type="ECO:0000256" key="4">
    <source>
        <dbReference type="HAMAP-Rule" id="MF_01201"/>
    </source>
</evidence>
<dbReference type="PROSITE" id="PS00395">
    <property type="entry name" value="ALANINE_RACEMASE"/>
    <property type="match status" value="1"/>
</dbReference>
<dbReference type="AlphaFoldDB" id="S5DMC0"/>
<dbReference type="InterPro" id="IPR029066">
    <property type="entry name" value="PLP-binding_barrel"/>
</dbReference>
<dbReference type="GO" id="GO:0030170">
    <property type="term" value="F:pyridoxal phosphate binding"/>
    <property type="evidence" value="ECO:0007669"/>
    <property type="project" value="UniProtKB-UniRule"/>
</dbReference>
<dbReference type="NCBIfam" id="TIGR00492">
    <property type="entry name" value="alr"/>
    <property type="match status" value="1"/>
</dbReference>
<sequence length="359" mass="40302">MDRGYIYVNKKSFINNLQYLSQVSKKTICLVVKANAYGHGIKWSVRNAREVGVEWFAVASIDEGVQVKQEFKDSRVLLLAEPSVGQLDNILKNDLDLTVYSDSFINALIDTGNQYKVHLKIDTGMHRIGCSPDKFDYLFEKINDSNLSLAGICTHFPLADTDKGDTQNSIDLFKNTISNVDIDNLLCHVDNSASTFYNLDESFNMVRIGIAAYGIEISPIKSENKLLPTMEIKTRISNLQHRKKGEAVSYGKAKILDRDSVIATSPIGYGDGYPWNTFPDGKVIVKNQFCKLIGRVTMDQILFDVTGLDVKVDDEVTILGHSDDGKLNISVSDVAEWNNTIEWEILTNMSKRLERVEVE</sequence>
<dbReference type="GO" id="GO:0008784">
    <property type="term" value="F:alanine racemase activity"/>
    <property type="evidence" value="ECO:0007669"/>
    <property type="project" value="UniProtKB-UniRule"/>
</dbReference>
<dbReference type="CDD" id="cd00430">
    <property type="entry name" value="PLPDE_III_AR"/>
    <property type="match status" value="1"/>
</dbReference>
<dbReference type="GO" id="GO:0030632">
    <property type="term" value="P:D-alanine biosynthetic process"/>
    <property type="evidence" value="ECO:0007669"/>
    <property type="project" value="UniProtKB-UniRule"/>
</dbReference>
<comment type="function">
    <text evidence="4">Catalyzes the interconversion of L-alanine and D-alanine. May also act on other amino acids.</text>
</comment>
<comment type="similarity">
    <text evidence="4">Belongs to the alanine racemase family.</text>
</comment>
<keyword evidence="2 4" id="KW-0663">Pyridoxal phosphate</keyword>
<dbReference type="SMART" id="SM01005">
    <property type="entry name" value="Ala_racemase_C"/>
    <property type="match status" value="1"/>
</dbReference>
<accession>S5DMC0</accession>
<dbReference type="PRINTS" id="PR00992">
    <property type="entry name" value="ALARACEMASE"/>
</dbReference>
<organism evidence="8">
    <name type="scientific">Candidatus Actinomarina minuta</name>
    <dbReference type="NCBI Taxonomy" id="1389454"/>
    <lineage>
        <taxon>Bacteria</taxon>
        <taxon>Bacillati</taxon>
        <taxon>Actinomycetota</taxon>
        <taxon>Actinomycetes</taxon>
        <taxon>Candidatus Actinomarinidae</taxon>
        <taxon>Candidatus Actinomarinales</taxon>
        <taxon>Candidatus Actinomarineae</taxon>
        <taxon>Candidatus Actinomarinaceae</taxon>
        <taxon>Candidatus Actinomarina</taxon>
    </lineage>
</organism>
<feature type="domain" description="Alanine racemase C-terminal" evidence="7">
    <location>
        <begin position="229"/>
        <end position="358"/>
    </location>
</feature>
<dbReference type="SUPFAM" id="SSF51419">
    <property type="entry name" value="PLP-binding barrel"/>
    <property type="match status" value="1"/>
</dbReference>
<name>S5DMC0_9ACTN</name>
<evidence type="ECO:0000256" key="2">
    <source>
        <dbReference type="ARBA" id="ARBA00022898"/>
    </source>
</evidence>
<evidence type="ECO:0000256" key="6">
    <source>
        <dbReference type="PIRSR" id="PIRSR600821-52"/>
    </source>
</evidence>
<dbReference type="InterPro" id="IPR011079">
    <property type="entry name" value="Ala_racemase_C"/>
</dbReference>
<comment type="pathway">
    <text evidence="4">Amino-acid biosynthesis; D-alanine biosynthesis; D-alanine from L-alanine: step 1/1.</text>
</comment>
<feature type="modified residue" description="N6-(pyridoxal phosphate)lysine" evidence="4 5">
    <location>
        <position position="33"/>
    </location>
</feature>
<dbReference type="UniPathway" id="UPA00042">
    <property type="reaction ID" value="UER00497"/>
</dbReference>
<dbReference type="Gene3D" id="2.40.37.10">
    <property type="entry name" value="Lyase, Ornithine Decarboxylase, Chain A, domain 1"/>
    <property type="match status" value="1"/>
</dbReference>
<feature type="binding site" evidence="4 6">
    <location>
        <position position="298"/>
    </location>
    <ligand>
        <name>substrate</name>
    </ligand>
</feature>
<feature type="active site" description="Proton acceptor; specific for D-alanine" evidence="4">
    <location>
        <position position="33"/>
    </location>
</feature>
<dbReference type="PANTHER" id="PTHR30511">
    <property type="entry name" value="ALANINE RACEMASE"/>
    <property type="match status" value="1"/>
</dbReference>
<feature type="active site" description="Proton acceptor; specific for L-alanine" evidence="4">
    <location>
        <position position="250"/>
    </location>
</feature>
<comment type="cofactor">
    <cofactor evidence="1 4 5">
        <name>pyridoxal 5'-phosphate</name>
        <dbReference type="ChEBI" id="CHEBI:597326"/>
    </cofactor>
</comment>
<dbReference type="InterPro" id="IPR001608">
    <property type="entry name" value="Ala_racemase_N"/>
</dbReference>
<dbReference type="PANTHER" id="PTHR30511:SF0">
    <property type="entry name" value="ALANINE RACEMASE, CATABOLIC-RELATED"/>
    <property type="match status" value="1"/>
</dbReference>